<dbReference type="KEGG" id="tes:BW730_10760"/>
<evidence type="ECO:0000256" key="1">
    <source>
        <dbReference type="SAM" id="MobiDB-lite"/>
    </source>
</evidence>
<sequence>MPSHSTKLHTSFLLGLASLSVAALVGCQAATTPGAESGAPSASTTQTVTSPSSVPETSTPAASPTPSLATPEAPTSPPAPSSAPATSSAPEPKAEDINGRWCPTPESSDAECVTVALPNATWEGRGITEPIKLVGEEQGTFSYSAEGAPFGVYAPAGVALELPDYYNGGDMPEVERIWNGQTSVLYLRQD</sequence>
<feature type="compositionally biased region" description="Low complexity" evidence="1">
    <location>
        <begin position="39"/>
        <end position="73"/>
    </location>
</feature>
<accession>A0A1Q2CP65</accession>
<protein>
    <submittedName>
        <fullName evidence="3">Uncharacterized protein</fullName>
    </submittedName>
</protein>
<feature type="chain" id="PRO_5038662407" evidence="2">
    <location>
        <begin position="24"/>
        <end position="190"/>
    </location>
</feature>
<name>A0A1Q2CP65_9ACTN</name>
<feature type="compositionally biased region" description="Low complexity" evidence="1">
    <location>
        <begin position="82"/>
        <end position="91"/>
    </location>
</feature>
<gene>
    <name evidence="3" type="ORF">BW730_10760</name>
</gene>
<dbReference type="EMBL" id="CP019606">
    <property type="protein sequence ID" value="AQP47902.1"/>
    <property type="molecule type" value="Genomic_DNA"/>
</dbReference>
<dbReference type="OrthoDB" id="4990759at2"/>
<keyword evidence="2" id="KW-0732">Signal</keyword>
<dbReference type="AlphaFoldDB" id="A0A1Q2CP65"/>
<proteinExistence type="predicted"/>
<evidence type="ECO:0000313" key="4">
    <source>
        <dbReference type="Proteomes" id="UP000188145"/>
    </source>
</evidence>
<feature type="region of interest" description="Disordered" evidence="1">
    <location>
        <begin position="31"/>
        <end position="107"/>
    </location>
</feature>
<dbReference type="PROSITE" id="PS51257">
    <property type="entry name" value="PROKAR_LIPOPROTEIN"/>
    <property type="match status" value="1"/>
</dbReference>
<dbReference type="Proteomes" id="UP000188145">
    <property type="component" value="Chromosome"/>
</dbReference>
<organism evidence="3 4">
    <name type="scientific">Tessaracoccus aquimaris</name>
    <dbReference type="NCBI Taxonomy" id="1332264"/>
    <lineage>
        <taxon>Bacteria</taxon>
        <taxon>Bacillati</taxon>
        <taxon>Actinomycetota</taxon>
        <taxon>Actinomycetes</taxon>
        <taxon>Propionibacteriales</taxon>
        <taxon>Propionibacteriaceae</taxon>
        <taxon>Tessaracoccus</taxon>
    </lineage>
</organism>
<evidence type="ECO:0000256" key="2">
    <source>
        <dbReference type="SAM" id="SignalP"/>
    </source>
</evidence>
<reference evidence="4" key="1">
    <citation type="submission" date="2017-02" db="EMBL/GenBank/DDBJ databases">
        <title>Tessaracoccus aquaemaris sp. nov., isolated from the intestine of a Korean rockfish, Sebastes schlegelii, in a marine aquaculture pond.</title>
        <authorList>
            <person name="Tak E.J."/>
            <person name="Bae J.-W."/>
        </authorList>
    </citation>
    <scope>NUCLEOTIDE SEQUENCE [LARGE SCALE GENOMIC DNA]</scope>
    <source>
        <strain evidence="4">NSG39</strain>
    </source>
</reference>
<feature type="signal peptide" evidence="2">
    <location>
        <begin position="1"/>
        <end position="23"/>
    </location>
</feature>
<evidence type="ECO:0000313" key="3">
    <source>
        <dbReference type="EMBL" id="AQP47902.1"/>
    </source>
</evidence>
<keyword evidence="4" id="KW-1185">Reference proteome</keyword>
<dbReference type="RefSeq" id="WP_077686230.1">
    <property type="nucleotide sequence ID" value="NZ_CP019606.1"/>
</dbReference>